<dbReference type="GO" id="GO:0000010">
    <property type="term" value="F:heptaprenyl diphosphate synthase activity"/>
    <property type="evidence" value="ECO:0007669"/>
    <property type="project" value="UniProtKB-EC"/>
</dbReference>
<dbReference type="STRING" id="1423751.FC38_GL001353"/>
<dbReference type="EC" id="2.5.1.30" evidence="7"/>
<keyword evidence="4" id="KW-0479">Metal-binding</keyword>
<keyword evidence="10" id="KW-1185">Reference proteome</keyword>
<accession>I7K0X7</accession>
<dbReference type="AlphaFoldDB" id="I7K0X7"/>
<reference evidence="7 9" key="1">
    <citation type="submission" date="2012-06" db="EMBL/GenBank/DDBJ databases">
        <title>Draft genome sequence of Lactobacillus gigeriorum CRBIP 24.85T, isolated from chicken crop.</title>
        <authorList>
            <person name="Cousin S."/>
            <person name="Ma L."/>
            <person name="Creno S."/>
            <person name="Clermont D."/>
            <person name="Loux V."/>
            <person name="Bizet C."/>
            <person name="Bouchier C."/>
        </authorList>
    </citation>
    <scope>NUCLEOTIDE SEQUENCE [LARGE SCALE GENOMIC DNA]</scope>
    <source>
        <strain evidence="9">CRBIP 24.85T</strain>
        <strain evidence="7">Type strain: CRBIP 24.85</strain>
    </source>
</reference>
<dbReference type="PATRIC" id="fig|1423751.3.peg.1396"/>
<evidence type="ECO:0000256" key="1">
    <source>
        <dbReference type="ARBA" id="ARBA00001946"/>
    </source>
</evidence>
<evidence type="ECO:0000313" key="8">
    <source>
        <dbReference type="EMBL" id="KRN09738.1"/>
    </source>
</evidence>
<evidence type="ECO:0000256" key="6">
    <source>
        <dbReference type="RuleBase" id="RU004466"/>
    </source>
</evidence>
<reference evidence="8 10" key="2">
    <citation type="journal article" date="2015" name="Genome Announc.">
        <title>Expanding the biotechnology potential of lactobacilli through comparative genomics of 213 strains and associated genera.</title>
        <authorList>
            <person name="Sun Z."/>
            <person name="Harris H.M."/>
            <person name="McCann A."/>
            <person name="Guo C."/>
            <person name="Argimon S."/>
            <person name="Zhang W."/>
            <person name="Yang X."/>
            <person name="Jeffery I.B."/>
            <person name="Cooney J.C."/>
            <person name="Kagawa T.F."/>
            <person name="Liu W."/>
            <person name="Song Y."/>
            <person name="Salvetti E."/>
            <person name="Wrobel A."/>
            <person name="Rasinkangas P."/>
            <person name="Parkhill J."/>
            <person name="Rea M.C."/>
            <person name="O'Sullivan O."/>
            <person name="Ritari J."/>
            <person name="Douillard F.P."/>
            <person name="Paul Ross R."/>
            <person name="Yang R."/>
            <person name="Briner A.E."/>
            <person name="Felis G.E."/>
            <person name="de Vos W.M."/>
            <person name="Barrangou R."/>
            <person name="Klaenhammer T.R."/>
            <person name="Caufield P.W."/>
            <person name="Cui Y."/>
            <person name="Zhang H."/>
            <person name="O'Toole P.W."/>
        </authorList>
    </citation>
    <scope>NUCLEOTIDE SEQUENCE [LARGE SCALE GENOMIC DNA]</scope>
    <source>
        <strain evidence="8 10">DSM 23908</strain>
    </source>
</reference>
<dbReference type="Gene3D" id="1.10.600.10">
    <property type="entry name" value="Farnesyl Diphosphate Synthase"/>
    <property type="match status" value="1"/>
</dbReference>
<dbReference type="Proteomes" id="UP000009326">
    <property type="component" value="Unassembled WGS sequence"/>
</dbReference>
<dbReference type="GO" id="GO:0008299">
    <property type="term" value="P:isoprenoid biosynthetic process"/>
    <property type="evidence" value="ECO:0007669"/>
    <property type="project" value="InterPro"/>
</dbReference>
<comment type="caution">
    <text evidence="7">The sequence shown here is derived from an EMBL/GenBank/DDBJ whole genome shotgun (WGS) entry which is preliminary data.</text>
</comment>
<name>I7K0X7_9LACO</name>
<evidence type="ECO:0000313" key="10">
    <source>
        <dbReference type="Proteomes" id="UP000051521"/>
    </source>
</evidence>
<evidence type="ECO:0000313" key="7">
    <source>
        <dbReference type="EMBL" id="CCI87130.1"/>
    </source>
</evidence>
<comment type="cofactor">
    <cofactor evidence="1">
        <name>Mg(2+)</name>
        <dbReference type="ChEBI" id="CHEBI:18420"/>
    </cofactor>
</comment>
<dbReference type="EMBL" id="CAKC01000054">
    <property type="protein sequence ID" value="CCI87130.1"/>
    <property type="molecule type" value="Genomic_DNA"/>
</dbReference>
<dbReference type="RefSeq" id="WP_008473267.1">
    <property type="nucleotide sequence ID" value="NZ_AYZO01000040.1"/>
</dbReference>
<dbReference type="PANTHER" id="PTHR12001:SF69">
    <property type="entry name" value="ALL TRANS-POLYPRENYL-DIPHOSPHATE SYNTHASE PDSS1"/>
    <property type="match status" value="1"/>
</dbReference>
<dbReference type="Proteomes" id="UP000051521">
    <property type="component" value="Unassembled WGS sequence"/>
</dbReference>
<dbReference type="SFLD" id="SFLDS00005">
    <property type="entry name" value="Isoprenoid_Synthase_Type_I"/>
    <property type="match status" value="1"/>
</dbReference>
<gene>
    <name evidence="7" type="ORF">BN52_02945</name>
    <name evidence="8" type="ORF">FC38_GL001353</name>
</gene>
<dbReference type="InterPro" id="IPR000092">
    <property type="entry name" value="Polyprenyl_synt"/>
</dbReference>
<dbReference type="InterPro" id="IPR033749">
    <property type="entry name" value="Polyprenyl_synt_CS"/>
</dbReference>
<dbReference type="PROSITE" id="PS00723">
    <property type="entry name" value="POLYPRENYL_SYNTHASE_1"/>
    <property type="match status" value="1"/>
</dbReference>
<proteinExistence type="inferred from homology"/>
<dbReference type="OrthoDB" id="9805316at2"/>
<dbReference type="Pfam" id="PF00348">
    <property type="entry name" value="polyprenyl_synt"/>
    <property type="match status" value="1"/>
</dbReference>
<dbReference type="PROSITE" id="PS00444">
    <property type="entry name" value="POLYPRENYL_SYNTHASE_2"/>
    <property type="match status" value="1"/>
</dbReference>
<keyword evidence="5" id="KW-0460">Magnesium</keyword>
<organism evidence="7 9">
    <name type="scientific">Lactobacillus gigeriorum DSM 23908 = CRBIP 24.85</name>
    <dbReference type="NCBI Taxonomy" id="1423751"/>
    <lineage>
        <taxon>Bacteria</taxon>
        <taxon>Bacillati</taxon>
        <taxon>Bacillota</taxon>
        <taxon>Bacilli</taxon>
        <taxon>Lactobacillales</taxon>
        <taxon>Lactobacillaceae</taxon>
        <taxon>Lactobacillus</taxon>
    </lineage>
</organism>
<evidence type="ECO:0000256" key="5">
    <source>
        <dbReference type="ARBA" id="ARBA00022842"/>
    </source>
</evidence>
<dbReference type="InterPro" id="IPR008949">
    <property type="entry name" value="Isoprenoid_synthase_dom_sf"/>
</dbReference>
<dbReference type="CDD" id="cd00685">
    <property type="entry name" value="Trans_IPPS_HT"/>
    <property type="match status" value="1"/>
</dbReference>
<dbReference type="EMBL" id="AYZO01000040">
    <property type="protein sequence ID" value="KRN09738.1"/>
    <property type="molecule type" value="Genomic_DNA"/>
</dbReference>
<dbReference type="PANTHER" id="PTHR12001">
    <property type="entry name" value="GERANYLGERANYL PYROPHOSPHATE SYNTHASE"/>
    <property type="match status" value="1"/>
</dbReference>
<sequence>MQDFVYWQDMPALKSNLEQVQQIILESTASVKGKLGEAIKYNFEIAGKELRPAFVLLFGQMGKKGKLKRLLKIASSVEILHNATLIHDDIVDDSPIRRGRSSIQDKFGKHIALYAGDYLMALSLQMLANNTSKITNMRINGKAMNDILAGETAQFGNEYNLDITPEQYLMQIKGKTGILFGYSCFIGAIEGGLSSKKAKLAQNYGELIGEAFQLMDDILDYTASSSQFKKPVLQDVVNGVYSGPLIFALENDRSGDLHELVRRGKNLSSHNLQRIDQLVSELGGINQAKNLAEDYTNQAKELLTQHFSTYSTYDDLLKLTSDLLDRQL</sequence>
<evidence type="ECO:0000256" key="3">
    <source>
        <dbReference type="ARBA" id="ARBA00022679"/>
    </source>
</evidence>
<evidence type="ECO:0000256" key="4">
    <source>
        <dbReference type="ARBA" id="ARBA00022723"/>
    </source>
</evidence>
<evidence type="ECO:0000313" key="9">
    <source>
        <dbReference type="Proteomes" id="UP000009326"/>
    </source>
</evidence>
<evidence type="ECO:0000256" key="2">
    <source>
        <dbReference type="ARBA" id="ARBA00006706"/>
    </source>
</evidence>
<dbReference type="GO" id="GO:0046872">
    <property type="term" value="F:metal ion binding"/>
    <property type="evidence" value="ECO:0007669"/>
    <property type="project" value="UniProtKB-KW"/>
</dbReference>
<dbReference type="SUPFAM" id="SSF48576">
    <property type="entry name" value="Terpenoid synthases"/>
    <property type="match status" value="1"/>
</dbReference>
<keyword evidence="3 6" id="KW-0808">Transferase</keyword>
<comment type="similarity">
    <text evidence="2 6">Belongs to the FPP/GGPP synthase family.</text>
</comment>
<protein>
    <submittedName>
        <fullName evidence="7 8">Trans-hexaprenyltranstransferase</fullName>
        <ecNumber evidence="7">2.5.1.30</ecNumber>
    </submittedName>
</protein>